<dbReference type="AlphaFoldDB" id="A0A8T0V9X0"/>
<dbReference type="SUPFAM" id="SSF57756">
    <property type="entry name" value="Retrovirus zinc finger-like domains"/>
    <property type="match status" value="1"/>
</dbReference>
<feature type="compositionally biased region" description="Low complexity" evidence="2">
    <location>
        <begin position="27"/>
        <end position="43"/>
    </location>
</feature>
<feature type="compositionally biased region" description="Basic and acidic residues" evidence="2">
    <location>
        <begin position="1"/>
        <end position="15"/>
    </location>
</feature>
<dbReference type="PANTHER" id="PTHR33087">
    <property type="entry name" value="OS07G0539200 PROTEIN"/>
    <property type="match status" value="1"/>
</dbReference>
<feature type="region of interest" description="Disordered" evidence="2">
    <location>
        <begin position="527"/>
        <end position="596"/>
    </location>
</feature>
<proteinExistence type="predicted"/>
<dbReference type="InterPro" id="IPR001878">
    <property type="entry name" value="Znf_CCHC"/>
</dbReference>
<name>A0A8T0V9X0_PANVG</name>
<evidence type="ECO:0000256" key="2">
    <source>
        <dbReference type="SAM" id="MobiDB-lite"/>
    </source>
</evidence>
<keyword evidence="1" id="KW-0863">Zinc-finger</keyword>
<dbReference type="EMBL" id="CM029040">
    <property type="protein sequence ID" value="KAG2632020.1"/>
    <property type="molecule type" value="Genomic_DNA"/>
</dbReference>
<protein>
    <recommendedName>
        <fullName evidence="3">CCHC-type domain-containing protein</fullName>
    </recommendedName>
</protein>
<dbReference type="SMART" id="SM00343">
    <property type="entry name" value="ZnF_C2HC"/>
    <property type="match status" value="2"/>
</dbReference>
<sequence length="692" mass="76363">MGDSSPPRREGKSPDEENPPGGRRRPLNPTTTPSPGAGTSRSPEGICFSIPSLISDEEEEVLWSPPRSSAKGKEPLVVEDKHASPRVVPPRGFMADARRVAPPPARPLRASRATRPPGSSSRPADTRLPLVDEDGFQLVVPRRRHRRDLGASRRVAPPRRPVPADLVGRCFNCLAFDHVAARCPNPSRCLRCEEVGHSARNCKRARRDAPPARGRGQPVRRPNRAPDATAARTCLRAWHSAASASTASSASGSTGRTYSGPPSICAGSPARDFWHPETSSVVPDPDLLVEQESSDPLPVGHPSRRPAVRSCVLPRDDHLQAREDHLSNHALVALVVGTRPRCPIRRARRYIVGNFGISNDSFSIHHYQPEDFLLIFNDVAALNLVLQGNPTPREDLALQFKRWHRLATAEADSMKFRVLVELRGIPSHAWSAAAAWEVLGDFCACPELTPFTVACSDLRHFHAVTWCLDPDLIPNVAFLRIPEKKDPNEGAELFLQPHEIIHHDLPLLRYRVEIEILEIQDWQDYSDDSDDPYWPDPIGSNSDDDDCPGFRDRFDSPPWPRQSVFRRLGDRSSSPSSGAEAVDGSRGPSDATVLPGFSSSPTPTVTVLGFVLVPSFSAGLAWEVGPHCCHSALVAQGAHGFLVCLTRVRLHPLLHTSWVRGSMMLLSWCANPWHWPRCLTQCHSRLHFPGDR</sequence>
<dbReference type="PROSITE" id="PS50158">
    <property type="entry name" value="ZF_CCHC"/>
    <property type="match status" value="1"/>
</dbReference>
<feature type="compositionally biased region" description="Low complexity" evidence="2">
    <location>
        <begin position="107"/>
        <end position="117"/>
    </location>
</feature>
<reference evidence="4" key="1">
    <citation type="submission" date="2020-05" db="EMBL/GenBank/DDBJ databases">
        <title>WGS assembly of Panicum virgatum.</title>
        <authorList>
            <person name="Lovell J.T."/>
            <person name="Jenkins J."/>
            <person name="Shu S."/>
            <person name="Juenger T.E."/>
            <person name="Schmutz J."/>
        </authorList>
    </citation>
    <scope>NUCLEOTIDE SEQUENCE</scope>
    <source>
        <strain evidence="4">AP13</strain>
    </source>
</reference>
<evidence type="ECO:0000313" key="4">
    <source>
        <dbReference type="EMBL" id="KAG2632020.1"/>
    </source>
</evidence>
<dbReference type="Proteomes" id="UP000823388">
    <property type="component" value="Chromosome 2N"/>
</dbReference>
<feature type="domain" description="CCHC-type" evidence="3">
    <location>
        <begin position="188"/>
        <end position="204"/>
    </location>
</feature>
<dbReference type="PANTHER" id="PTHR33087:SF38">
    <property type="entry name" value="OS10G0201600 PROTEIN"/>
    <property type="match status" value="1"/>
</dbReference>
<keyword evidence="1" id="KW-0862">Zinc</keyword>
<dbReference type="GO" id="GO:0008270">
    <property type="term" value="F:zinc ion binding"/>
    <property type="evidence" value="ECO:0007669"/>
    <property type="project" value="UniProtKB-KW"/>
</dbReference>
<dbReference type="InterPro" id="IPR053253">
    <property type="entry name" value="Sex_diff_modulator"/>
</dbReference>
<comment type="caution">
    <text evidence="4">The sequence shown here is derived from an EMBL/GenBank/DDBJ whole genome shotgun (WGS) entry which is preliminary data.</text>
</comment>
<feature type="region of interest" description="Disordered" evidence="2">
    <location>
        <begin position="1"/>
        <end position="129"/>
    </location>
</feature>
<gene>
    <name evidence="4" type="ORF">PVAP13_2NG150358</name>
</gene>
<keyword evidence="5" id="KW-1185">Reference proteome</keyword>
<keyword evidence="1" id="KW-0479">Metal-binding</keyword>
<dbReference type="GO" id="GO:0003676">
    <property type="term" value="F:nucleic acid binding"/>
    <property type="evidence" value="ECO:0007669"/>
    <property type="project" value="InterPro"/>
</dbReference>
<accession>A0A8T0V9X0</accession>
<evidence type="ECO:0000259" key="3">
    <source>
        <dbReference type="PROSITE" id="PS50158"/>
    </source>
</evidence>
<dbReference type="InterPro" id="IPR036875">
    <property type="entry name" value="Znf_CCHC_sf"/>
</dbReference>
<evidence type="ECO:0000313" key="5">
    <source>
        <dbReference type="Proteomes" id="UP000823388"/>
    </source>
</evidence>
<feature type="region of interest" description="Disordered" evidence="2">
    <location>
        <begin position="200"/>
        <end position="229"/>
    </location>
</feature>
<organism evidence="4 5">
    <name type="scientific">Panicum virgatum</name>
    <name type="common">Blackwell switchgrass</name>
    <dbReference type="NCBI Taxonomy" id="38727"/>
    <lineage>
        <taxon>Eukaryota</taxon>
        <taxon>Viridiplantae</taxon>
        <taxon>Streptophyta</taxon>
        <taxon>Embryophyta</taxon>
        <taxon>Tracheophyta</taxon>
        <taxon>Spermatophyta</taxon>
        <taxon>Magnoliopsida</taxon>
        <taxon>Liliopsida</taxon>
        <taxon>Poales</taxon>
        <taxon>Poaceae</taxon>
        <taxon>PACMAD clade</taxon>
        <taxon>Panicoideae</taxon>
        <taxon>Panicodae</taxon>
        <taxon>Paniceae</taxon>
        <taxon>Panicinae</taxon>
        <taxon>Panicum</taxon>
        <taxon>Panicum sect. Hiantes</taxon>
    </lineage>
</organism>
<dbReference type="Gene3D" id="4.10.60.10">
    <property type="entry name" value="Zinc finger, CCHC-type"/>
    <property type="match status" value="1"/>
</dbReference>
<feature type="compositionally biased region" description="Basic and acidic residues" evidence="2">
    <location>
        <begin position="71"/>
        <end position="83"/>
    </location>
</feature>
<evidence type="ECO:0000256" key="1">
    <source>
        <dbReference type="PROSITE-ProRule" id="PRU00047"/>
    </source>
</evidence>